<dbReference type="EMBL" id="CM017887">
    <property type="protein sequence ID" value="KAG1370973.1"/>
    <property type="molecule type" value="Genomic_DNA"/>
</dbReference>
<dbReference type="AlphaFoldDB" id="A0A8K0IXM1"/>
<evidence type="ECO:0000256" key="1">
    <source>
        <dbReference type="SAM" id="MobiDB-lite"/>
    </source>
</evidence>
<evidence type="ECO:0000313" key="2">
    <source>
        <dbReference type="EMBL" id="KAG1370973.1"/>
    </source>
</evidence>
<gene>
    <name evidence="2" type="ORF">COCNU_16G000670</name>
</gene>
<comment type="caution">
    <text evidence="2">The sequence shown here is derived from an EMBL/GenBank/DDBJ whole genome shotgun (WGS) entry which is preliminary data.</text>
</comment>
<accession>A0A8K0IXM1</accession>
<organism evidence="2 3">
    <name type="scientific">Cocos nucifera</name>
    <name type="common">Coconut palm</name>
    <dbReference type="NCBI Taxonomy" id="13894"/>
    <lineage>
        <taxon>Eukaryota</taxon>
        <taxon>Viridiplantae</taxon>
        <taxon>Streptophyta</taxon>
        <taxon>Embryophyta</taxon>
        <taxon>Tracheophyta</taxon>
        <taxon>Spermatophyta</taxon>
        <taxon>Magnoliopsida</taxon>
        <taxon>Liliopsida</taxon>
        <taxon>Arecaceae</taxon>
        <taxon>Arecoideae</taxon>
        <taxon>Cocoseae</taxon>
        <taxon>Attaleinae</taxon>
        <taxon>Cocos</taxon>
    </lineage>
</organism>
<keyword evidence="3" id="KW-1185">Reference proteome</keyword>
<dbReference type="Proteomes" id="UP000797356">
    <property type="component" value="Chromosome 16"/>
</dbReference>
<reference evidence="2" key="1">
    <citation type="journal article" date="2017" name="Gigascience">
        <title>The genome draft of coconut (Cocos nucifera).</title>
        <authorList>
            <person name="Xiao Y."/>
            <person name="Xu P."/>
            <person name="Fan H."/>
            <person name="Baudouin L."/>
            <person name="Xia W."/>
            <person name="Bocs S."/>
            <person name="Xu J."/>
            <person name="Li Q."/>
            <person name="Guo A."/>
            <person name="Zhou L."/>
            <person name="Li J."/>
            <person name="Wu Y."/>
            <person name="Ma Z."/>
            <person name="Armero A."/>
            <person name="Issali A.E."/>
            <person name="Liu N."/>
            <person name="Peng M."/>
            <person name="Yang Y."/>
        </authorList>
    </citation>
    <scope>NUCLEOTIDE SEQUENCE</scope>
    <source>
        <tissue evidence="2">Spear leaf of Hainan Tall coconut</tissue>
    </source>
</reference>
<name>A0A8K0IXM1_COCNU</name>
<reference evidence="2" key="2">
    <citation type="submission" date="2019-07" db="EMBL/GenBank/DDBJ databases">
        <authorList>
            <person name="Yang Y."/>
            <person name="Bocs S."/>
            <person name="Baudouin L."/>
        </authorList>
    </citation>
    <scope>NUCLEOTIDE SEQUENCE</scope>
    <source>
        <tissue evidence="2">Spear leaf of Hainan Tall coconut</tissue>
    </source>
</reference>
<sequence>MVGEPSLGPPPSSNSGIGGGGCGRDNTSHIIGKPSLRPPPSSSDPPSLKASIPRSYTLGPPSDPPCGRTPSMPHDPSLEGASDERIAQEHMDLSDDGRTLITITSDRRFYPDTVTRWISNLIRTHVSCLEITFRKWLQAAKDLVFQQFMDVYKFRKRDGEVSTRQVFEKCASDRLSDILSDKRRKAKERKQTDNIADYMLPMTLVYMLEMKETKQPVTIKEIYDRTHERKNREYVSEKAKSMIVCL</sequence>
<evidence type="ECO:0000313" key="3">
    <source>
        <dbReference type="Proteomes" id="UP000797356"/>
    </source>
</evidence>
<protein>
    <submittedName>
        <fullName evidence="2">Uncharacterized protein</fullName>
    </submittedName>
</protein>
<feature type="region of interest" description="Disordered" evidence="1">
    <location>
        <begin position="1"/>
        <end position="81"/>
    </location>
</feature>
<proteinExistence type="predicted"/>